<dbReference type="RefSeq" id="WP_161840069.1">
    <property type="nucleotide sequence ID" value="NZ_CP048000.1"/>
</dbReference>
<evidence type="ECO:0000259" key="1">
    <source>
        <dbReference type="Pfam" id="PF03551"/>
    </source>
</evidence>
<dbReference type="InterPro" id="IPR036390">
    <property type="entry name" value="WH_DNA-bd_sf"/>
</dbReference>
<dbReference type="Pfam" id="PF03551">
    <property type="entry name" value="PadR"/>
    <property type="match status" value="1"/>
</dbReference>
<dbReference type="PANTHER" id="PTHR43252:SF6">
    <property type="entry name" value="NEGATIVE TRANSCRIPTION REGULATOR PADR"/>
    <property type="match status" value="1"/>
</dbReference>
<keyword evidence="4" id="KW-1185">Reference proteome</keyword>
<protein>
    <submittedName>
        <fullName evidence="3">DUF4180 domain-containing protein</fullName>
    </submittedName>
</protein>
<organism evidence="3 4">
    <name type="scientific">Anaerocolumna sedimenticola</name>
    <dbReference type="NCBI Taxonomy" id="2696063"/>
    <lineage>
        <taxon>Bacteria</taxon>
        <taxon>Bacillati</taxon>
        <taxon>Bacillota</taxon>
        <taxon>Clostridia</taxon>
        <taxon>Lachnospirales</taxon>
        <taxon>Lachnospiraceae</taxon>
        <taxon>Anaerocolumna</taxon>
    </lineage>
</organism>
<sequence>MSIDYAILGILSQRSMTGYDIKKFMQESAFMYWSGNNNQIYKSLVELLDKGLVTYLVEHQDNSPSKKIYTITGEGLTALKEWVLSPSEPGEFKKPFLVQFAWSWQLNSSELDKILKSYETQINMQLLMQQNSKQDTYLSPDRTELTTAIWNMINENIKRTYENELVWIQDVRNTLAGIPNDNDVLEPTTIKAGGKKETSSGTFRYSFINKNEISYIHIDDPQFKLCTERNILDIITVCAENNTQFVLFNPGILSQDFLDLKTGLAAAMLQKFMLYHIKSAIICEDTQNVKDNLRNILSESGRNETFRLFSNKTDAEKWIYDLVH</sequence>
<dbReference type="Gene3D" id="1.10.10.10">
    <property type="entry name" value="Winged helix-like DNA-binding domain superfamily/Winged helix DNA-binding domain"/>
    <property type="match status" value="1"/>
</dbReference>
<evidence type="ECO:0000313" key="4">
    <source>
        <dbReference type="Proteomes" id="UP000464314"/>
    </source>
</evidence>
<name>A0A6P1TSB7_9FIRM</name>
<evidence type="ECO:0000259" key="2">
    <source>
        <dbReference type="Pfam" id="PF13788"/>
    </source>
</evidence>
<dbReference type="Pfam" id="PF13788">
    <property type="entry name" value="DUF4180"/>
    <property type="match status" value="1"/>
</dbReference>
<dbReference type="PANTHER" id="PTHR43252">
    <property type="entry name" value="TRANSCRIPTIONAL REGULATOR YQJI"/>
    <property type="match status" value="1"/>
</dbReference>
<proteinExistence type="predicted"/>
<dbReference type="SUPFAM" id="SSF46785">
    <property type="entry name" value="Winged helix' DNA-binding domain"/>
    <property type="match status" value="1"/>
</dbReference>
<dbReference type="InterPro" id="IPR036388">
    <property type="entry name" value="WH-like_DNA-bd_sf"/>
</dbReference>
<dbReference type="InterPro" id="IPR005149">
    <property type="entry name" value="Tscrpt_reg_PadR_N"/>
</dbReference>
<dbReference type="Proteomes" id="UP000464314">
    <property type="component" value="Chromosome"/>
</dbReference>
<dbReference type="KEGG" id="anr:Ana3638_22760"/>
<reference evidence="3 4" key="1">
    <citation type="submission" date="2020-01" db="EMBL/GenBank/DDBJ databases">
        <title>Genome analysis of Anaerocolumna sp. CBA3638.</title>
        <authorList>
            <person name="Kim J."/>
            <person name="Roh S.W."/>
        </authorList>
    </citation>
    <scope>NUCLEOTIDE SEQUENCE [LARGE SCALE GENOMIC DNA]</scope>
    <source>
        <strain evidence="3 4">CBA3638</strain>
    </source>
</reference>
<accession>A0A6P1TSB7</accession>
<dbReference type="EMBL" id="CP048000">
    <property type="protein sequence ID" value="QHQ63247.1"/>
    <property type="molecule type" value="Genomic_DNA"/>
</dbReference>
<feature type="domain" description="DUF4180" evidence="2">
    <location>
        <begin position="211"/>
        <end position="319"/>
    </location>
</feature>
<gene>
    <name evidence="3" type="ORF">Ana3638_22760</name>
</gene>
<dbReference type="InterPro" id="IPR025438">
    <property type="entry name" value="DUF4180"/>
</dbReference>
<dbReference type="AlphaFoldDB" id="A0A6P1TSB7"/>
<feature type="domain" description="Transcription regulator PadR N-terminal" evidence="1">
    <location>
        <begin position="7"/>
        <end position="81"/>
    </location>
</feature>
<evidence type="ECO:0000313" key="3">
    <source>
        <dbReference type="EMBL" id="QHQ63247.1"/>
    </source>
</evidence>